<dbReference type="Gene3D" id="3.60.10.10">
    <property type="entry name" value="Endonuclease/exonuclease/phosphatase"/>
    <property type="match status" value="1"/>
</dbReference>
<evidence type="ECO:0000259" key="2">
    <source>
        <dbReference type="Pfam" id="PF03372"/>
    </source>
</evidence>
<dbReference type="InterPro" id="IPR036691">
    <property type="entry name" value="Endo/exonu/phosph_ase_sf"/>
</dbReference>
<dbReference type="InterPro" id="IPR018247">
    <property type="entry name" value="EF_Hand_1_Ca_BS"/>
</dbReference>
<comment type="caution">
    <text evidence="3">The sequence shown here is derived from an EMBL/GenBank/DDBJ whole genome shotgun (WGS) entry which is preliminary data.</text>
</comment>
<dbReference type="SUPFAM" id="SSF56219">
    <property type="entry name" value="DNase I-like"/>
    <property type="match status" value="1"/>
</dbReference>
<feature type="chain" id="PRO_5032886190" description="Endonuclease/exonuclease/phosphatase domain-containing protein" evidence="1">
    <location>
        <begin position="21"/>
        <end position="488"/>
    </location>
</feature>
<organism evidence="3">
    <name type="scientific">Ignavibacterium album</name>
    <dbReference type="NCBI Taxonomy" id="591197"/>
    <lineage>
        <taxon>Bacteria</taxon>
        <taxon>Pseudomonadati</taxon>
        <taxon>Ignavibacteriota</taxon>
        <taxon>Ignavibacteria</taxon>
        <taxon>Ignavibacteriales</taxon>
        <taxon>Ignavibacteriaceae</taxon>
        <taxon>Ignavibacterium</taxon>
    </lineage>
</organism>
<dbReference type="Gene3D" id="1.10.1330.10">
    <property type="entry name" value="Dockerin domain"/>
    <property type="match status" value="1"/>
</dbReference>
<dbReference type="InterPro" id="IPR005135">
    <property type="entry name" value="Endo/exonuclease/phosphatase"/>
</dbReference>
<feature type="signal peptide" evidence="1">
    <location>
        <begin position="1"/>
        <end position="20"/>
    </location>
</feature>
<protein>
    <recommendedName>
        <fullName evidence="2">Endonuclease/exonuclease/phosphatase domain-containing protein</fullName>
    </recommendedName>
</protein>
<keyword evidence="1" id="KW-0732">Signal</keyword>
<accession>A0A832DFH1</accession>
<dbReference type="Pfam" id="PF03372">
    <property type="entry name" value="Exo_endo_phos"/>
    <property type="match status" value="1"/>
</dbReference>
<reference evidence="3" key="1">
    <citation type="journal article" date="2020" name="mSystems">
        <title>Genome- and Community-Level Interaction Insights into Carbon Utilization and Element Cycling Functions of Hydrothermarchaeota in Hydrothermal Sediment.</title>
        <authorList>
            <person name="Zhou Z."/>
            <person name="Liu Y."/>
            <person name="Xu W."/>
            <person name="Pan J."/>
            <person name="Luo Z.H."/>
            <person name="Li M."/>
        </authorList>
    </citation>
    <scope>NUCLEOTIDE SEQUENCE [LARGE SCALE GENOMIC DNA]</scope>
    <source>
        <strain evidence="3">SpSt-500</strain>
    </source>
</reference>
<name>A0A832DFH1_9BACT</name>
<dbReference type="EMBL" id="DSVI01000004">
    <property type="protein sequence ID" value="HGT47203.1"/>
    <property type="molecule type" value="Genomic_DNA"/>
</dbReference>
<dbReference type="InterPro" id="IPR036439">
    <property type="entry name" value="Dockerin_dom_sf"/>
</dbReference>
<dbReference type="GO" id="GO:0000272">
    <property type="term" value="P:polysaccharide catabolic process"/>
    <property type="evidence" value="ECO:0007669"/>
    <property type="project" value="InterPro"/>
</dbReference>
<dbReference type="GO" id="GO:0003824">
    <property type="term" value="F:catalytic activity"/>
    <property type="evidence" value="ECO:0007669"/>
    <property type="project" value="InterPro"/>
</dbReference>
<gene>
    <name evidence="3" type="ORF">ENS56_04150</name>
</gene>
<sequence length="488" mass="54516">MKKLLIKIFFILIITVSVCGQNQHTIMTYNILNYPITDTTSRNPYFRTIFANIQPDIIVVQEMISQQGVNAFLNKILLPNNSNYQAGTFINGFDSDNAIFFKSNLFTFISNTPIRTALRDINEFKLVYNLTNDTLIIYSVHLKASDSLQNELLRAAEVDSLRQRTNSLPPNTNFIVLGDFNIYRSGELAYQKLLNQTSSGYVIDPFNLSGTWNNPAYSIYHTQSTRLRQFGDGVPGGLDDRFDMILMSQAVMDSGGIKFIPGTYYTYGNDGNHYNDSINRPPNTAVGQLIADALHYASDHLPVVASFSFPSNSKSLSLKMFIEGRFNGSTMIPDSIIVELRNATNPFNIVEQKKILVNSNGEAALSLNQINNNTPYYLVVKNRNSLETWSALPVTFINDVASYDFTTSNNKAYGNNLKLINGKWCMITGDVNQDGFIEINDLVSVFINSTLNIGGYVNTDLNGDSITNSSDVNIVYQNNISGYSVKKP</sequence>
<dbReference type="AlphaFoldDB" id="A0A832DFH1"/>
<evidence type="ECO:0000313" key="3">
    <source>
        <dbReference type="EMBL" id="HGT47203.1"/>
    </source>
</evidence>
<proteinExistence type="predicted"/>
<dbReference type="PROSITE" id="PS00018">
    <property type="entry name" value="EF_HAND_1"/>
    <property type="match status" value="1"/>
</dbReference>
<evidence type="ECO:0000256" key="1">
    <source>
        <dbReference type="SAM" id="SignalP"/>
    </source>
</evidence>
<feature type="domain" description="Endonuclease/exonuclease/phosphatase" evidence="2">
    <location>
        <begin position="27"/>
        <end position="300"/>
    </location>
</feature>
<dbReference type="SUPFAM" id="SSF63446">
    <property type="entry name" value="Type I dockerin domain"/>
    <property type="match status" value="1"/>
</dbReference>